<dbReference type="GO" id="GO:0005975">
    <property type="term" value="P:carbohydrate metabolic process"/>
    <property type="evidence" value="ECO:0007669"/>
    <property type="project" value="InterPro"/>
</dbReference>
<proteinExistence type="inferred from homology"/>
<keyword evidence="2 7" id="KW-0732">Signal</keyword>
<evidence type="ECO:0000256" key="2">
    <source>
        <dbReference type="ARBA" id="ARBA00022729"/>
    </source>
</evidence>
<dbReference type="PANTHER" id="PTHR43817">
    <property type="entry name" value="GLYCOSYL HYDROLASE"/>
    <property type="match status" value="1"/>
</dbReference>
<evidence type="ECO:0000256" key="1">
    <source>
        <dbReference type="ARBA" id="ARBA00009865"/>
    </source>
</evidence>
<comment type="similarity">
    <text evidence="1 5">Belongs to the glycosyl hydrolase 43 family.</text>
</comment>
<dbReference type="EMBL" id="SAEB01000001">
    <property type="protein sequence ID" value="RVD90217.1"/>
    <property type="molecule type" value="Genomic_DNA"/>
</dbReference>
<evidence type="ECO:0000313" key="9">
    <source>
        <dbReference type="Proteomes" id="UP000283090"/>
    </source>
</evidence>
<dbReference type="Pfam" id="PF04616">
    <property type="entry name" value="Glyco_hydro_43"/>
    <property type="match status" value="1"/>
</dbReference>
<reference evidence="8 9" key="1">
    <citation type="submission" date="2019-01" db="EMBL/GenBank/DDBJ databases">
        <title>Intercellular communication is required for trap formation in the nematode-trapping fungus Duddingtonia flagrans.</title>
        <authorList>
            <person name="Youssar L."/>
            <person name="Wernet V."/>
            <person name="Hensel N."/>
            <person name="Hildebrandt H.-G."/>
            <person name="Fischer R."/>
        </authorList>
    </citation>
    <scope>NUCLEOTIDE SEQUENCE [LARGE SCALE GENOMIC DNA]</scope>
    <source>
        <strain evidence="8 9">CBS H-5679</strain>
    </source>
</reference>
<dbReference type="GO" id="GO:0004553">
    <property type="term" value="F:hydrolase activity, hydrolyzing O-glycosyl compounds"/>
    <property type="evidence" value="ECO:0007669"/>
    <property type="project" value="InterPro"/>
</dbReference>
<dbReference type="OrthoDB" id="272289at2759"/>
<comment type="caution">
    <text evidence="8">The sequence shown here is derived from an EMBL/GenBank/DDBJ whole genome shotgun (WGS) entry which is preliminary data.</text>
</comment>
<dbReference type="GeneID" id="93583503"/>
<dbReference type="PANTHER" id="PTHR43817:SF1">
    <property type="entry name" value="HYDROLASE, FAMILY 43, PUTATIVE (AFU_ORTHOLOGUE AFUA_3G01660)-RELATED"/>
    <property type="match status" value="1"/>
</dbReference>
<sequence>MFGLKFLSTAATWLAFSLSIVDARNFQNPLKNPNGSDPFIVYTGGYYYLLTTTWTNIQVTRATTLAGLKTASPTTIWTDSTASRSGNFWAPEVHWLDNRWYLYYTAGTQECCGGQRMHVLEGGTNILDRYTYKRALESGVWGIDGSILRFPDAYYLVWSRFSPAGRQSMYIAKMSNPYTIQTPYLLSEPTNSWEVVGGAVNEGPAALYGGGKTMIVFSASYCWTSSYQLGLLTYKGSGDPLQASSWTKKGPVFQGANGNYGAGHNGFFTSPDGTEIWNVYHATGNSNGACDGNRYTMAQKVNWNSDGTPNFGSPPPLSQTIAGPSGEPA</sequence>
<dbReference type="Proteomes" id="UP000283090">
    <property type="component" value="Unassembled WGS sequence"/>
</dbReference>
<dbReference type="CDD" id="cd18820">
    <property type="entry name" value="GH43_LbAraf43-like"/>
    <property type="match status" value="1"/>
</dbReference>
<dbReference type="InterPro" id="IPR023296">
    <property type="entry name" value="Glyco_hydro_beta-prop_sf"/>
</dbReference>
<dbReference type="AlphaFoldDB" id="A0A437AGF7"/>
<protein>
    <submittedName>
        <fullName evidence="8">Uncharacterized protein</fullName>
    </submittedName>
</protein>
<evidence type="ECO:0000256" key="6">
    <source>
        <dbReference type="SAM" id="MobiDB-lite"/>
    </source>
</evidence>
<evidence type="ECO:0000256" key="7">
    <source>
        <dbReference type="SAM" id="SignalP"/>
    </source>
</evidence>
<dbReference type="STRING" id="97331.A0A437AGF7"/>
<evidence type="ECO:0000256" key="4">
    <source>
        <dbReference type="ARBA" id="ARBA00023295"/>
    </source>
</evidence>
<evidence type="ECO:0000256" key="5">
    <source>
        <dbReference type="RuleBase" id="RU361187"/>
    </source>
</evidence>
<keyword evidence="9" id="KW-1185">Reference proteome</keyword>
<keyword evidence="3 5" id="KW-0378">Hydrolase</keyword>
<keyword evidence="4 5" id="KW-0326">Glycosidase</keyword>
<feature type="region of interest" description="Disordered" evidence="6">
    <location>
        <begin position="305"/>
        <end position="329"/>
    </location>
</feature>
<name>A0A437AGF7_ARTFL</name>
<gene>
    <name evidence="8" type="ORF">DFL_001192</name>
</gene>
<dbReference type="RefSeq" id="XP_067495761.1">
    <property type="nucleotide sequence ID" value="XM_067629774.1"/>
</dbReference>
<organism evidence="8 9">
    <name type="scientific">Arthrobotrys flagrans</name>
    <name type="common">Nematode-trapping fungus</name>
    <name type="synonym">Trichothecium flagrans</name>
    <dbReference type="NCBI Taxonomy" id="97331"/>
    <lineage>
        <taxon>Eukaryota</taxon>
        <taxon>Fungi</taxon>
        <taxon>Dikarya</taxon>
        <taxon>Ascomycota</taxon>
        <taxon>Pezizomycotina</taxon>
        <taxon>Orbiliomycetes</taxon>
        <taxon>Orbiliales</taxon>
        <taxon>Orbiliaceae</taxon>
        <taxon>Arthrobotrys</taxon>
    </lineage>
</organism>
<dbReference type="VEuPathDB" id="FungiDB:DFL_001192"/>
<dbReference type="InterPro" id="IPR006710">
    <property type="entry name" value="Glyco_hydro_43"/>
</dbReference>
<feature type="chain" id="PRO_5019031011" evidence="7">
    <location>
        <begin position="24"/>
        <end position="329"/>
    </location>
</feature>
<dbReference type="Gene3D" id="2.115.10.20">
    <property type="entry name" value="Glycosyl hydrolase domain, family 43"/>
    <property type="match status" value="1"/>
</dbReference>
<evidence type="ECO:0000313" key="8">
    <source>
        <dbReference type="EMBL" id="RVD90217.1"/>
    </source>
</evidence>
<dbReference type="SUPFAM" id="SSF75005">
    <property type="entry name" value="Arabinanase/levansucrase/invertase"/>
    <property type="match status" value="1"/>
</dbReference>
<accession>A0A437AGF7</accession>
<evidence type="ECO:0000256" key="3">
    <source>
        <dbReference type="ARBA" id="ARBA00022801"/>
    </source>
</evidence>
<feature type="signal peptide" evidence="7">
    <location>
        <begin position="1"/>
        <end position="23"/>
    </location>
</feature>